<reference evidence="6" key="1">
    <citation type="journal article" date="2019" name="Int. J. Syst. Evol. Microbiol.">
        <title>The Global Catalogue of Microorganisms (GCM) 10K type strain sequencing project: providing services to taxonomists for standard genome sequencing and annotation.</title>
        <authorList>
            <consortium name="The Broad Institute Genomics Platform"/>
            <consortium name="The Broad Institute Genome Sequencing Center for Infectious Disease"/>
            <person name="Wu L."/>
            <person name="Ma J."/>
        </authorList>
    </citation>
    <scope>NUCLEOTIDE SEQUENCE [LARGE SCALE GENOMIC DNA]</scope>
    <source>
        <strain evidence="6">CGMCC 1.12470</strain>
    </source>
</reference>
<name>A0ABW4IJX1_9ACTN</name>
<dbReference type="Proteomes" id="UP001597261">
    <property type="component" value="Unassembled WGS sequence"/>
</dbReference>
<dbReference type="Pfam" id="PF00196">
    <property type="entry name" value="GerE"/>
    <property type="match status" value="1"/>
</dbReference>
<evidence type="ECO:0000256" key="3">
    <source>
        <dbReference type="ARBA" id="ARBA00023163"/>
    </source>
</evidence>
<gene>
    <name evidence="5" type="ORF">ACFSL4_01455</name>
</gene>
<organism evidence="5 6">
    <name type="scientific">Streptomyces caeni</name>
    <dbReference type="NCBI Taxonomy" id="2307231"/>
    <lineage>
        <taxon>Bacteria</taxon>
        <taxon>Bacillati</taxon>
        <taxon>Actinomycetota</taxon>
        <taxon>Actinomycetes</taxon>
        <taxon>Kitasatosporales</taxon>
        <taxon>Streptomycetaceae</taxon>
        <taxon>Streptomyces</taxon>
    </lineage>
</organism>
<dbReference type="PANTHER" id="PTHR44688:SF16">
    <property type="entry name" value="DNA-BINDING TRANSCRIPTIONAL ACTIVATOR DEVR_DOSR"/>
    <property type="match status" value="1"/>
</dbReference>
<sequence>MAGDLTFPWARRYDADQLAAFIEDLWGAASGDNDLATLDAIEQAIAEHRPCGSDSTLKCPLTEREVQVLTLLVNGGTYESTATRLGIAPHTVRSHCHKIIDRLGARDRTHAAAIAAHFGWLPGLDIAQVRERVHRKSPQQWQEIHRERAAAMRAQPGTSVDIGPYTSNSGAANVARGIQDGRLDAYQPVGAFTAQATHTGPGRWVVRAHYIGTPTSDPEEVTA</sequence>
<protein>
    <submittedName>
        <fullName evidence="5">Helix-turn-helix transcriptional regulator</fullName>
    </submittedName>
</protein>
<dbReference type="CDD" id="cd06170">
    <property type="entry name" value="LuxR_C_like"/>
    <property type="match status" value="1"/>
</dbReference>
<keyword evidence="2" id="KW-0238">DNA-binding</keyword>
<accession>A0ABW4IJX1</accession>
<evidence type="ECO:0000256" key="2">
    <source>
        <dbReference type="ARBA" id="ARBA00023125"/>
    </source>
</evidence>
<dbReference type="EMBL" id="JBHUDX010000004">
    <property type="protein sequence ID" value="MFD1656932.1"/>
    <property type="molecule type" value="Genomic_DNA"/>
</dbReference>
<dbReference type="PROSITE" id="PS50043">
    <property type="entry name" value="HTH_LUXR_2"/>
    <property type="match status" value="1"/>
</dbReference>
<feature type="domain" description="HTH luxR-type" evidence="4">
    <location>
        <begin position="54"/>
        <end position="119"/>
    </location>
</feature>
<dbReference type="InterPro" id="IPR036388">
    <property type="entry name" value="WH-like_DNA-bd_sf"/>
</dbReference>
<dbReference type="SMART" id="SM00421">
    <property type="entry name" value="HTH_LUXR"/>
    <property type="match status" value="1"/>
</dbReference>
<dbReference type="PANTHER" id="PTHR44688">
    <property type="entry name" value="DNA-BINDING TRANSCRIPTIONAL ACTIVATOR DEVR_DOSR"/>
    <property type="match status" value="1"/>
</dbReference>
<evidence type="ECO:0000259" key="4">
    <source>
        <dbReference type="PROSITE" id="PS50043"/>
    </source>
</evidence>
<evidence type="ECO:0000313" key="5">
    <source>
        <dbReference type="EMBL" id="MFD1656932.1"/>
    </source>
</evidence>
<dbReference type="InterPro" id="IPR000792">
    <property type="entry name" value="Tscrpt_reg_LuxR_C"/>
</dbReference>
<dbReference type="RefSeq" id="WP_381077269.1">
    <property type="nucleotide sequence ID" value="NZ_JBHUDX010000004.1"/>
</dbReference>
<keyword evidence="6" id="KW-1185">Reference proteome</keyword>
<keyword evidence="3" id="KW-0804">Transcription</keyword>
<keyword evidence="1" id="KW-0805">Transcription regulation</keyword>
<evidence type="ECO:0000313" key="6">
    <source>
        <dbReference type="Proteomes" id="UP001597261"/>
    </source>
</evidence>
<dbReference type="Gene3D" id="1.10.10.10">
    <property type="entry name" value="Winged helix-like DNA-binding domain superfamily/Winged helix DNA-binding domain"/>
    <property type="match status" value="1"/>
</dbReference>
<evidence type="ECO:0000256" key="1">
    <source>
        <dbReference type="ARBA" id="ARBA00023015"/>
    </source>
</evidence>
<comment type="caution">
    <text evidence="5">The sequence shown here is derived from an EMBL/GenBank/DDBJ whole genome shotgun (WGS) entry which is preliminary data.</text>
</comment>
<dbReference type="InterPro" id="IPR016032">
    <property type="entry name" value="Sig_transdc_resp-reg_C-effctor"/>
</dbReference>
<proteinExistence type="predicted"/>
<dbReference type="SUPFAM" id="SSF46894">
    <property type="entry name" value="C-terminal effector domain of the bipartite response regulators"/>
    <property type="match status" value="1"/>
</dbReference>
<dbReference type="PRINTS" id="PR00038">
    <property type="entry name" value="HTHLUXR"/>
</dbReference>